<feature type="domain" description="Methyltransferase" evidence="3">
    <location>
        <begin position="45"/>
        <end position="131"/>
    </location>
</feature>
<dbReference type="GO" id="GO:0032259">
    <property type="term" value="P:methylation"/>
    <property type="evidence" value="ECO:0007669"/>
    <property type="project" value="UniProtKB-KW"/>
</dbReference>
<evidence type="ECO:0000256" key="2">
    <source>
        <dbReference type="ARBA" id="ARBA00022679"/>
    </source>
</evidence>
<dbReference type="PANTHER" id="PTHR44942:SF4">
    <property type="entry name" value="METHYLTRANSFERASE TYPE 11 DOMAIN-CONTAINING PROTEIN"/>
    <property type="match status" value="1"/>
</dbReference>
<comment type="caution">
    <text evidence="4">The sequence shown here is derived from an EMBL/GenBank/DDBJ whole genome shotgun (WGS) entry which is preliminary data.</text>
</comment>
<keyword evidence="5" id="KW-1185">Reference proteome</keyword>
<dbReference type="GO" id="GO:0008168">
    <property type="term" value="F:methyltransferase activity"/>
    <property type="evidence" value="ECO:0007669"/>
    <property type="project" value="UniProtKB-KW"/>
</dbReference>
<dbReference type="InterPro" id="IPR041698">
    <property type="entry name" value="Methyltransf_25"/>
</dbReference>
<dbReference type="SUPFAM" id="SSF53335">
    <property type="entry name" value="S-adenosyl-L-methionine-dependent methyltransferases"/>
    <property type="match status" value="1"/>
</dbReference>
<evidence type="ECO:0000313" key="5">
    <source>
        <dbReference type="Proteomes" id="UP001519363"/>
    </source>
</evidence>
<protein>
    <submittedName>
        <fullName evidence="4">SAM-dependent methyltransferase</fullName>
    </submittedName>
</protein>
<evidence type="ECO:0000256" key="1">
    <source>
        <dbReference type="ARBA" id="ARBA00022603"/>
    </source>
</evidence>
<dbReference type="InterPro" id="IPR051052">
    <property type="entry name" value="Diverse_substrate_MTase"/>
</dbReference>
<sequence>MSWNWDPSLYSGSAHFYARGRMPYPSSLATTLAAELALDGTGRLLDIGCGPGSLTLLLANHFAHVVGLDADHGMLAVARSRAPSLTWVHLRAEDLPADLGTFDVVTFAQSFHWLDRPAVASTVRDMLTPDGVCVHVGASTHRGDPVPGLPQPPHDRIGVLVRAHLGPLRRAGQGVLLRGTASGEEEVYAGAGFRHAGRLSVPGQVITRDADDVVASVFSLSSSAPHLFGERLPEFESRLRALLHEVSPSGEFAEHTRDITLDLWRP</sequence>
<dbReference type="Gene3D" id="3.40.50.150">
    <property type="entry name" value="Vaccinia Virus protein VP39"/>
    <property type="match status" value="1"/>
</dbReference>
<dbReference type="EMBL" id="JAGIOO010000001">
    <property type="protein sequence ID" value="MBP2478585.1"/>
    <property type="molecule type" value="Genomic_DNA"/>
</dbReference>
<proteinExistence type="predicted"/>
<dbReference type="Proteomes" id="UP001519363">
    <property type="component" value="Unassembled WGS sequence"/>
</dbReference>
<reference evidence="4 5" key="1">
    <citation type="submission" date="2021-03" db="EMBL/GenBank/DDBJ databases">
        <title>Sequencing the genomes of 1000 actinobacteria strains.</title>
        <authorList>
            <person name="Klenk H.-P."/>
        </authorList>
    </citation>
    <scope>NUCLEOTIDE SEQUENCE [LARGE SCALE GENOMIC DNA]</scope>
    <source>
        <strain evidence="4 5">DSM 44580</strain>
    </source>
</reference>
<organism evidence="4 5">
    <name type="scientific">Crossiella equi</name>
    <dbReference type="NCBI Taxonomy" id="130796"/>
    <lineage>
        <taxon>Bacteria</taxon>
        <taxon>Bacillati</taxon>
        <taxon>Actinomycetota</taxon>
        <taxon>Actinomycetes</taxon>
        <taxon>Pseudonocardiales</taxon>
        <taxon>Pseudonocardiaceae</taxon>
        <taxon>Crossiella</taxon>
    </lineage>
</organism>
<dbReference type="InterPro" id="IPR029063">
    <property type="entry name" value="SAM-dependent_MTases_sf"/>
</dbReference>
<keyword evidence="2" id="KW-0808">Transferase</keyword>
<dbReference type="Pfam" id="PF13649">
    <property type="entry name" value="Methyltransf_25"/>
    <property type="match status" value="1"/>
</dbReference>
<dbReference type="RefSeq" id="WP_249044802.1">
    <property type="nucleotide sequence ID" value="NZ_JAGIOO010000001.1"/>
</dbReference>
<keyword evidence="1 4" id="KW-0489">Methyltransferase</keyword>
<gene>
    <name evidence="4" type="ORF">JOF53_007457</name>
</gene>
<evidence type="ECO:0000313" key="4">
    <source>
        <dbReference type="EMBL" id="MBP2478585.1"/>
    </source>
</evidence>
<accession>A0ABS5ASB6</accession>
<evidence type="ECO:0000259" key="3">
    <source>
        <dbReference type="Pfam" id="PF13649"/>
    </source>
</evidence>
<name>A0ABS5ASB6_9PSEU</name>
<dbReference type="CDD" id="cd02440">
    <property type="entry name" value="AdoMet_MTases"/>
    <property type="match status" value="1"/>
</dbReference>
<dbReference type="PANTHER" id="PTHR44942">
    <property type="entry name" value="METHYLTRANSF_11 DOMAIN-CONTAINING PROTEIN"/>
    <property type="match status" value="1"/>
</dbReference>